<evidence type="ECO:0000256" key="5">
    <source>
        <dbReference type="ARBA" id="ARBA00022840"/>
    </source>
</evidence>
<dbReference type="Proteomes" id="UP001139157">
    <property type="component" value="Unassembled WGS sequence"/>
</dbReference>
<dbReference type="GO" id="GO:0046677">
    <property type="term" value="P:response to antibiotic"/>
    <property type="evidence" value="ECO:0007669"/>
    <property type="project" value="UniProtKB-KW"/>
</dbReference>
<protein>
    <submittedName>
        <fullName evidence="12">APH(3'') family aminoglycoside O-phosphotransferase</fullName>
    </submittedName>
</protein>
<dbReference type="PANTHER" id="PTHR21310:SF41">
    <property type="entry name" value="3'-PHOSPHOTRANSFERASE, PUTATIVE-RELATED"/>
    <property type="match status" value="1"/>
</dbReference>
<evidence type="ECO:0000256" key="8">
    <source>
        <dbReference type="PIRSR" id="PIRSR000706-1"/>
    </source>
</evidence>
<dbReference type="InterPro" id="IPR024165">
    <property type="entry name" value="Kan/Strep_kinase"/>
</dbReference>
<evidence type="ECO:0000256" key="3">
    <source>
        <dbReference type="ARBA" id="ARBA00022741"/>
    </source>
</evidence>
<evidence type="ECO:0000313" key="12">
    <source>
        <dbReference type="EMBL" id="MCM6773467.1"/>
    </source>
</evidence>
<dbReference type="GO" id="GO:0005524">
    <property type="term" value="F:ATP binding"/>
    <property type="evidence" value="ECO:0007669"/>
    <property type="project" value="UniProtKB-KW"/>
</dbReference>
<dbReference type="Gene3D" id="3.90.1200.10">
    <property type="match status" value="1"/>
</dbReference>
<proteinExistence type="inferred from homology"/>
<feature type="binding site" evidence="9">
    <location>
        <position position="189"/>
    </location>
    <ligand>
        <name>Mg(2+)</name>
        <dbReference type="ChEBI" id="CHEBI:18420"/>
    </ligand>
</feature>
<keyword evidence="2 7" id="KW-0808">Transferase</keyword>
<organism evidence="12 13">
    <name type="scientific">Nocardia pulmonis</name>
    <dbReference type="NCBI Taxonomy" id="2951408"/>
    <lineage>
        <taxon>Bacteria</taxon>
        <taxon>Bacillati</taxon>
        <taxon>Actinomycetota</taxon>
        <taxon>Actinomycetes</taxon>
        <taxon>Mycobacteriales</taxon>
        <taxon>Nocardiaceae</taxon>
        <taxon>Nocardia</taxon>
    </lineage>
</organism>
<dbReference type="InterPro" id="IPR051678">
    <property type="entry name" value="AGP_Transferase"/>
</dbReference>
<keyword evidence="9" id="KW-0479">Metal-binding</keyword>
<evidence type="ECO:0000256" key="9">
    <source>
        <dbReference type="PIRSR" id="PIRSR000706-2"/>
    </source>
</evidence>
<evidence type="ECO:0000256" key="1">
    <source>
        <dbReference type="ARBA" id="ARBA00006219"/>
    </source>
</evidence>
<comment type="caution">
    <text evidence="12">The sequence shown here is derived from an EMBL/GenBank/DDBJ whole genome shotgun (WGS) entry which is preliminary data.</text>
</comment>
<dbReference type="InterPro" id="IPR002575">
    <property type="entry name" value="Aminoglycoside_PTrfase"/>
</dbReference>
<evidence type="ECO:0000256" key="4">
    <source>
        <dbReference type="ARBA" id="ARBA00022777"/>
    </source>
</evidence>
<dbReference type="Pfam" id="PF01636">
    <property type="entry name" value="APH"/>
    <property type="match status" value="1"/>
</dbReference>
<evidence type="ECO:0000259" key="11">
    <source>
        <dbReference type="Pfam" id="PF01636"/>
    </source>
</evidence>
<keyword evidence="6 7" id="KW-0046">Antibiotic resistance</keyword>
<sequence>MSDSNCAEWLPGDGWEPVGDGESGASVLRSVDGARYAKCAVGERADELAEERDRVEWLAAQGIPGPTLLDWIETDAGACLITAAVAGVPASAVSAAELGCAWQSIAHAVRRLHELPTRDCPFGRGLAEMFGRARDVVERKAVDPDFLSDEQRMVDPEVLLERLVPQLEHRFAQEAAGSVVCHGDLCLPNIVLDPRTWEVAGFIDLGRLGTADPHADFALLLANSRETWPDEERARAADGQFARAYGVELDAERLRFYLDLDPLTWG</sequence>
<feature type="region of interest" description="Disordered" evidence="10">
    <location>
        <begin position="1"/>
        <end position="21"/>
    </location>
</feature>
<evidence type="ECO:0000256" key="7">
    <source>
        <dbReference type="PIRNR" id="PIRNR000706"/>
    </source>
</evidence>
<dbReference type="AlphaFoldDB" id="A0A9X2IV31"/>
<dbReference type="PANTHER" id="PTHR21310">
    <property type="entry name" value="AMINOGLYCOSIDE PHOSPHOTRANSFERASE-RELATED-RELATED"/>
    <property type="match status" value="1"/>
</dbReference>
<keyword evidence="3 7" id="KW-0547">Nucleotide-binding</keyword>
<dbReference type="PIRSF" id="PIRSF000706">
    <property type="entry name" value="Kanamycin_kin"/>
    <property type="match status" value="1"/>
</dbReference>
<dbReference type="InterPro" id="IPR011009">
    <property type="entry name" value="Kinase-like_dom_sf"/>
</dbReference>
<keyword evidence="4 7" id="KW-0418">Kinase</keyword>
<dbReference type="NCBIfam" id="NF032896">
    <property type="entry name" value="APH_3pp"/>
    <property type="match status" value="1"/>
</dbReference>
<dbReference type="GO" id="GO:0046872">
    <property type="term" value="F:metal ion binding"/>
    <property type="evidence" value="ECO:0007669"/>
    <property type="project" value="UniProtKB-KW"/>
</dbReference>
<evidence type="ECO:0000256" key="6">
    <source>
        <dbReference type="ARBA" id="ARBA00023251"/>
    </source>
</evidence>
<dbReference type="RefSeq" id="WP_251910537.1">
    <property type="nucleotide sequence ID" value="NZ_JAMRXG010000003.1"/>
</dbReference>
<dbReference type="EMBL" id="JAMRXG010000003">
    <property type="protein sequence ID" value="MCM6773467.1"/>
    <property type="molecule type" value="Genomic_DNA"/>
</dbReference>
<feature type="domain" description="Aminoglycoside phosphotransferase" evidence="11">
    <location>
        <begin position="16"/>
        <end position="254"/>
    </location>
</feature>
<evidence type="ECO:0000256" key="10">
    <source>
        <dbReference type="SAM" id="MobiDB-lite"/>
    </source>
</evidence>
<dbReference type="SUPFAM" id="SSF56112">
    <property type="entry name" value="Protein kinase-like (PK-like)"/>
    <property type="match status" value="1"/>
</dbReference>
<comment type="similarity">
    <text evidence="1 7">Belongs to the aminoglycoside phosphotransferase family.</text>
</comment>
<feature type="active site" description="Proton acceptor" evidence="8">
    <location>
        <position position="184"/>
    </location>
</feature>
<accession>A0A9X2IV31</accession>
<keyword evidence="9" id="KW-0460">Magnesium</keyword>
<evidence type="ECO:0000256" key="2">
    <source>
        <dbReference type="ARBA" id="ARBA00022679"/>
    </source>
</evidence>
<dbReference type="CDD" id="cd05150">
    <property type="entry name" value="APH"/>
    <property type="match status" value="1"/>
</dbReference>
<gene>
    <name evidence="12" type="ORF">NDR86_08270</name>
</gene>
<dbReference type="GO" id="GO:0016301">
    <property type="term" value="F:kinase activity"/>
    <property type="evidence" value="ECO:0007669"/>
    <property type="project" value="UniProtKB-KW"/>
</dbReference>
<reference evidence="12" key="1">
    <citation type="submission" date="2022-06" db="EMBL/GenBank/DDBJ databases">
        <title>Novel species in genus nocardia.</title>
        <authorList>
            <person name="Li F."/>
        </authorList>
    </citation>
    <scope>NUCLEOTIDE SEQUENCE</scope>
    <source>
        <strain evidence="12">CDC141</strain>
    </source>
</reference>
<dbReference type="GO" id="GO:0016773">
    <property type="term" value="F:phosphotransferase activity, alcohol group as acceptor"/>
    <property type="evidence" value="ECO:0007669"/>
    <property type="project" value="InterPro"/>
</dbReference>
<keyword evidence="13" id="KW-1185">Reference proteome</keyword>
<keyword evidence="5 7" id="KW-0067">ATP-binding</keyword>
<name>A0A9X2IV31_9NOCA</name>
<feature type="binding site" evidence="9">
    <location>
        <position position="204"/>
    </location>
    <ligand>
        <name>Mg(2+)</name>
        <dbReference type="ChEBI" id="CHEBI:18420"/>
    </ligand>
</feature>
<dbReference type="Gene3D" id="3.30.200.20">
    <property type="entry name" value="Phosphorylase Kinase, domain 1"/>
    <property type="match status" value="1"/>
</dbReference>
<evidence type="ECO:0000313" key="13">
    <source>
        <dbReference type="Proteomes" id="UP001139157"/>
    </source>
</evidence>